<feature type="region of interest" description="Disordered" evidence="12">
    <location>
        <begin position="88"/>
        <end position="107"/>
    </location>
</feature>
<evidence type="ECO:0000256" key="5">
    <source>
        <dbReference type="ARBA" id="ARBA00023004"/>
    </source>
</evidence>
<comment type="PTM">
    <text evidence="11">The Fe-S cluster can be nitrosylated by nitric oxide (NO).</text>
</comment>
<keyword evidence="3 11" id="KW-0004">4Fe-4S</keyword>
<proteinExistence type="inferred from homology"/>
<feature type="domain" description="4Fe-4S Wbl-type" evidence="13">
    <location>
        <begin position="28"/>
        <end position="87"/>
    </location>
</feature>
<dbReference type="GO" id="GO:0003677">
    <property type="term" value="F:DNA binding"/>
    <property type="evidence" value="ECO:0007669"/>
    <property type="project" value="UniProtKB-UniRule"/>
</dbReference>
<gene>
    <name evidence="11" type="primary">whiB</name>
    <name evidence="14" type="ORF">MYXE_19250</name>
</gene>
<dbReference type="KEGG" id="mxe:MYXE_19250"/>
<evidence type="ECO:0000256" key="9">
    <source>
        <dbReference type="ARBA" id="ARBA00023157"/>
    </source>
</evidence>
<evidence type="ECO:0000256" key="7">
    <source>
        <dbReference type="ARBA" id="ARBA00023015"/>
    </source>
</evidence>
<evidence type="ECO:0000256" key="11">
    <source>
        <dbReference type="HAMAP-Rule" id="MF_01479"/>
    </source>
</evidence>
<dbReference type="PANTHER" id="PTHR38839:SF4">
    <property type="entry name" value="TRANSCRIPTIONAL REGULATOR WHIB"/>
    <property type="match status" value="1"/>
</dbReference>
<keyword evidence="5 11" id="KW-0408">Iron</keyword>
<comment type="similarity">
    <text evidence="2 11">Belongs to the WhiB family.</text>
</comment>
<dbReference type="PANTHER" id="PTHR38839">
    <property type="entry name" value="TRANSCRIPTIONAL REGULATOR WHID-RELATED"/>
    <property type="match status" value="1"/>
</dbReference>
<feature type="binding site" evidence="11">
    <location>
        <position position="29"/>
    </location>
    <ligand>
        <name>[4Fe-4S] cluster</name>
        <dbReference type="ChEBI" id="CHEBI:49883"/>
    </ligand>
</feature>
<dbReference type="HAMAP" id="MF_01479">
    <property type="entry name" value="WhiB"/>
    <property type="match status" value="1"/>
</dbReference>
<reference evidence="14 15" key="1">
    <citation type="submission" date="2019-12" db="EMBL/GenBank/DDBJ databases">
        <title>Complete genome sequence of Mycolicibacterium xenopi str. JCM15661T.</title>
        <authorList>
            <person name="Yoshida M."/>
            <person name="Fukano H."/>
            <person name="Asakura T."/>
            <person name="Hoshino Y."/>
        </authorList>
    </citation>
    <scope>NUCLEOTIDE SEQUENCE [LARGE SCALE GENOMIC DNA]</scope>
    <source>
        <strain evidence="14 15">JCM 15661T</strain>
    </source>
</reference>
<evidence type="ECO:0000256" key="10">
    <source>
        <dbReference type="ARBA" id="ARBA00023163"/>
    </source>
</evidence>
<evidence type="ECO:0000313" key="14">
    <source>
        <dbReference type="EMBL" id="BBU22135.1"/>
    </source>
</evidence>
<feature type="binding site" evidence="11">
    <location>
        <position position="54"/>
    </location>
    <ligand>
        <name>[4Fe-4S] cluster</name>
        <dbReference type="ChEBI" id="CHEBI:49883"/>
    </ligand>
</feature>
<dbReference type="AlphaFoldDB" id="A0AAD1M169"/>
<keyword evidence="6 11" id="KW-0411">Iron-sulfur</keyword>
<keyword evidence="10 11" id="KW-0804">Transcription</keyword>
<protein>
    <recommendedName>
        <fullName evidence="11">Transcriptional regulator WhiB</fullName>
    </recommendedName>
</protein>
<keyword evidence="7 11" id="KW-0805">Transcription regulation</keyword>
<keyword evidence="11" id="KW-0963">Cytoplasm</keyword>
<evidence type="ECO:0000259" key="13">
    <source>
        <dbReference type="PROSITE" id="PS51674"/>
    </source>
</evidence>
<evidence type="ECO:0000256" key="4">
    <source>
        <dbReference type="ARBA" id="ARBA00022723"/>
    </source>
</evidence>
<dbReference type="GO" id="GO:0046872">
    <property type="term" value="F:metal ion binding"/>
    <property type="evidence" value="ECO:0007669"/>
    <property type="project" value="UniProtKB-KW"/>
</dbReference>
<dbReference type="GO" id="GO:0047134">
    <property type="term" value="F:protein-disulfide reductase [NAD(P)H] activity"/>
    <property type="evidence" value="ECO:0007669"/>
    <property type="project" value="TreeGrafter"/>
</dbReference>
<feature type="binding site" evidence="11">
    <location>
        <position position="63"/>
    </location>
    <ligand>
        <name>[4Fe-4S] cluster</name>
        <dbReference type="ChEBI" id="CHEBI:49883"/>
    </ligand>
</feature>
<keyword evidence="4 11" id="KW-0479">Metal-binding</keyword>
<dbReference type="GO" id="GO:0045892">
    <property type="term" value="P:negative regulation of DNA-templated transcription"/>
    <property type="evidence" value="ECO:0007669"/>
    <property type="project" value="TreeGrafter"/>
</dbReference>
<evidence type="ECO:0000256" key="3">
    <source>
        <dbReference type="ARBA" id="ARBA00022485"/>
    </source>
</evidence>
<sequence length="107" mass="12313">MSALRNRPEASHRPPRLQTNEQWQELALCAQVDAETFFPDKANAARAREAKKVCSACEVRVQCLEYALANHERYGIWGGLSERERRRLRHKGAPKSIDHQAFRSRAL</sequence>
<dbReference type="InterPro" id="IPR034768">
    <property type="entry name" value="4FE4S_WBL"/>
</dbReference>
<keyword evidence="8 11" id="KW-0238">DNA-binding</keyword>
<evidence type="ECO:0000256" key="6">
    <source>
        <dbReference type="ARBA" id="ARBA00023014"/>
    </source>
</evidence>
<evidence type="ECO:0000256" key="1">
    <source>
        <dbReference type="ARBA" id="ARBA00004496"/>
    </source>
</evidence>
<dbReference type="InterPro" id="IPR003482">
    <property type="entry name" value="Whib"/>
</dbReference>
<dbReference type="GO" id="GO:0005737">
    <property type="term" value="C:cytoplasm"/>
    <property type="evidence" value="ECO:0007669"/>
    <property type="project" value="UniProtKB-SubCell"/>
</dbReference>
<evidence type="ECO:0000256" key="2">
    <source>
        <dbReference type="ARBA" id="ARBA00006597"/>
    </source>
</evidence>
<dbReference type="GO" id="GO:0051539">
    <property type="term" value="F:4 iron, 4 sulfur cluster binding"/>
    <property type="evidence" value="ECO:0007669"/>
    <property type="project" value="UniProtKB-UniRule"/>
</dbReference>
<feature type="binding site" evidence="11">
    <location>
        <position position="57"/>
    </location>
    <ligand>
        <name>[4Fe-4S] cluster</name>
        <dbReference type="ChEBI" id="CHEBI:49883"/>
    </ligand>
</feature>
<accession>A0AAD1M169</accession>
<comment type="subcellular location">
    <subcellularLocation>
        <location evidence="1 11">Cytoplasm</location>
    </subcellularLocation>
</comment>
<dbReference type="GO" id="GO:0035731">
    <property type="term" value="F:dinitrosyl-iron complex binding"/>
    <property type="evidence" value="ECO:0007669"/>
    <property type="project" value="UniProtKB-UniRule"/>
</dbReference>
<comment type="cofactor">
    <cofactor evidence="11">
        <name>[4Fe-4S] cluster</name>
        <dbReference type="ChEBI" id="CHEBI:49883"/>
    </cofactor>
    <text evidence="11">Binds 1 [4Fe-4S] cluster per subunit. Following nitrosylation of the [4Fe-4S] cluster binds 1 [4Fe-8(NO)] cluster per subunit.</text>
</comment>
<dbReference type="Pfam" id="PF02467">
    <property type="entry name" value="Whib"/>
    <property type="match status" value="1"/>
</dbReference>
<organism evidence="14 15">
    <name type="scientific">Mycobacterium xenopi</name>
    <dbReference type="NCBI Taxonomy" id="1789"/>
    <lineage>
        <taxon>Bacteria</taxon>
        <taxon>Bacillati</taxon>
        <taxon>Actinomycetota</taxon>
        <taxon>Actinomycetes</taxon>
        <taxon>Mycobacteriales</taxon>
        <taxon>Mycobacteriaceae</taxon>
        <taxon>Mycobacterium</taxon>
    </lineage>
</organism>
<dbReference type="EMBL" id="AP022314">
    <property type="protein sequence ID" value="BBU22135.1"/>
    <property type="molecule type" value="Genomic_DNA"/>
</dbReference>
<comment type="function">
    <text evidence="11">Acts as a transcriptional regulator. Probably redox-responsive. The apo- but not holo-form probably binds DNA.</text>
</comment>
<dbReference type="PROSITE" id="PS51674">
    <property type="entry name" value="4FE4S_WBL"/>
    <property type="match status" value="1"/>
</dbReference>
<dbReference type="RefSeq" id="WP_178031405.1">
    <property type="nucleotide sequence ID" value="NZ_AP022314.1"/>
</dbReference>
<name>A0AAD1M169_MYCXE</name>
<evidence type="ECO:0000313" key="15">
    <source>
        <dbReference type="Proteomes" id="UP000464624"/>
    </source>
</evidence>
<comment type="PTM">
    <text evidence="11">Upon Fe-S cluster removal intramolecular disulfide bonds are formed.</text>
</comment>
<evidence type="ECO:0000256" key="12">
    <source>
        <dbReference type="SAM" id="MobiDB-lite"/>
    </source>
</evidence>
<keyword evidence="9 11" id="KW-1015">Disulfide bond</keyword>
<dbReference type="GO" id="GO:0045454">
    <property type="term" value="P:cell redox homeostasis"/>
    <property type="evidence" value="ECO:0007669"/>
    <property type="project" value="TreeGrafter"/>
</dbReference>
<dbReference type="Proteomes" id="UP000464624">
    <property type="component" value="Chromosome"/>
</dbReference>
<evidence type="ECO:0000256" key="8">
    <source>
        <dbReference type="ARBA" id="ARBA00023125"/>
    </source>
</evidence>